<feature type="domain" description="Tyrosinase copper-binding" evidence="1">
    <location>
        <begin position="95"/>
        <end position="106"/>
    </location>
</feature>
<accession>A0ABV0KTD8</accession>
<dbReference type="Pfam" id="PF20461">
    <property type="entry name" value="DUF6714"/>
    <property type="match status" value="1"/>
</dbReference>
<dbReference type="InterPro" id="IPR046560">
    <property type="entry name" value="DUF6714"/>
</dbReference>
<comment type="caution">
    <text evidence="2">The sequence shown here is derived from an EMBL/GenBank/DDBJ whole genome shotgun (WGS) entry which is preliminary data.</text>
</comment>
<evidence type="ECO:0000313" key="3">
    <source>
        <dbReference type="Proteomes" id="UP001476950"/>
    </source>
</evidence>
<name>A0ABV0KTD8_9CYAN</name>
<dbReference type="Proteomes" id="UP001476950">
    <property type="component" value="Unassembled WGS sequence"/>
</dbReference>
<protein>
    <recommendedName>
        <fullName evidence="1">Tyrosinase copper-binding domain-containing protein</fullName>
    </recommendedName>
</protein>
<gene>
    <name evidence="2" type="ORF">NDI38_29425</name>
</gene>
<keyword evidence="3" id="KW-1185">Reference proteome</keyword>
<dbReference type="EMBL" id="JAMPLM010000069">
    <property type="protein sequence ID" value="MEP1062499.1"/>
    <property type="molecule type" value="Genomic_DNA"/>
</dbReference>
<organism evidence="2 3">
    <name type="scientific">Stenomitos frigidus AS-A4</name>
    <dbReference type="NCBI Taxonomy" id="2933935"/>
    <lineage>
        <taxon>Bacteria</taxon>
        <taxon>Bacillati</taxon>
        <taxon>Cyanobacteriota</taxon>
        <taxon>Cyanophyceae</taxon>
        <taxon>Leptolyngbyales</taxon>
        <taxon>Leptolyngbyaceae</taxon>
        <taxon>Stenomitos</taxon>
    </lineage>
</organism>
<reference evidence="2 3" key="1">
    <citation type="submission" date="2022-04" db="EMBL/GenBank/DDBJ databases">
        <title>Positive selection, recombination, and allopatry shape intraspecific diversity of widespread and dominant cyanobacteria.</title>
        <authorList>
            <person name="Wei J."/>
            <person name="Shu W."/>
            <person name="Hu C."/>
        </authorList>
    </citation>
    <scope>NUCLEOTIDE SEQUENCE [LARGE SCALE GENOMIC DNA]</scope>
    <source>
        <strain evidence="2 3">AS-A4</strain>
    </source>
</reference>
<proteinExistence type="predicted"/>
<evidence type="ECO:0000313" key="2">
    <source>
        <dbReference type="EMBL" id="MEP1062499.1"/>
    </source>
</evidence>
<evidence type="ECO:0000259" key="1">
    <source>
        <dbReference type="PROSITE" id="PS00498"/>
    </source>
</evidence>
<dbReference type="RefSeq" id="WP_190446122.1">
    <property type="nucleotide sequence ID" value="NZ_JAMPLM010000069.1"/>
</dbReference>
<dbReference type="PROSITE" id="PS00498">
    <property type="entry name" value="TYROSINASE_2"/>
    <property type="match status" value="1"/>
</dbReference>
<sequence>MPNSEAVKLQIRSAFASVEFPGDWCLRGSNEGDEPFRLEQEFQGKTDWQALDPAFIDRAPGGYGSALSFFSDEAFRFYLPAYLIADVDGKLNTHDPVFYLTHGLTDKGRGKRVNPRRYGERTWFDEQRHKFAVFDREQVRAIVSYLELKRKTDKFQRDAINQAIANYWSGRAEASAE</sequence>
<dbReference type="InterPro" id="IPR002227">
    <property type="entry name" value="Tyrosinase_Cu-bd"/>
</dbReference>